<proteinExistence type="predicted"/>
<dbReference type="EMBL" id="UINC01000670">
    <property type="protein sequence ID" value="SUZ59321.1"/>
    <property type="molecule type" value="Genomic_DNA"/>
</dbReference>
<organism evidence="1">
    <name type="scientific">marine metagenome</name>
    <dbReference type="NCBI Taxonomy" id="408172"/>
    <lineage>
        <taxon>unclassified sequences</taxon>
        <taxon>metagenomes</taxon>
        <taxon>ecological metagenomes</taxon>
    </lineage>
</organism>
<evidence type="ECO:0000313" key="1">
    <source>
        <dbReference type="EMBL" id="SUZ59321.1"/>
    </source>
</evidence>
<dbReference type="AlphaFoldDB" id="A0A381NXI5"/>
<gene>
    <name evidence="1" type="ORF">METZ01_LOCUS12175</name>
</gene>
<name>A0A381NXI5_9ZZZZ</name>
<reference evidence="1" key="1">
    <citation type="submission" date="2018-05" db="EMBL/GenBank/DDBJ databases">
        <authorList>
            <person name="Lanie J.A."/>
            <person name="Ng W.-L."/>
            <person name="Kazmierczak K.M."/>
            <person name="Andrzejewski T.M."/>
            <person name="Davidsen T.M."/>
            <person name="Wayne K.J."/>
            <person name="Tettelin H."/>
            <person name="Glass J.I."/>
            <person name="Rusch D."/>
            <person name="Podicherti R."/>
            <person name="Tsui H.-C.T."/>
            <person name="Winkler M.E."/>
        </authorList>
    </citation>
    <scope>NUCLEOTIDE SEQUENCE</scope>
</reference>
<dbReference type="AntiFam" id="ANF00011">
    <property type="entry name" value="tRNA translation"/>
</dbReference>
<sequence length="42" mass="4846">MPEIWQEREDSNPRPLVLETSALARLSYAPAMCGAFRKQRLL</sequence>
<protein>
    <submittedName>
        <fullName evidence="1">Uncharacterized protein</fullName>
    </submittedName>
</protein>
<accession>A0A381NXI5</accession>